<dbReference type="Proteomes" id="UP000249464">
    <property type="component" value="Unassembled WGS sequence"/>
</dbReference>
<dbReference type="InterPro" id="IPR025110">
    <property type="entry name" value="AMP-bd_C"/>
</dbReference>
<feature type="domain" description="AMP-binding enzyme C-terminal" evidence="2">
    <location>
        <begin position="580"/>
        <end position="665"/>
    </location>
</feature>
<reference evidence="3 4" key="1">
    <citation type="submission" date="2016-11" db="EMBL/GenBank/DDBJ databases">
        <authorList>
            <person name="Jaros S."/>
            <person name="Januszkiewicz K."/>
            <person name="Wedrychowicz H."/>
        </authorList>
    </citation>
    <scope>NUCLEOTIDE SEQUENCE [LARGE SCALE GENOMIC DNA]</scope>
</reference>
<dbReference type="InterPro" id="IPR020845">
    <property type="entry name" value="AMP-binding_CS"/>
</dbReference>
<evidence type="ECO:0000259" key="2">
    <source>
        <dbReference type="Pfam" id="PF13193"/>
    </source>
</evidence>
<evidence type="ECO:0000313" key="4">
    <source>
        <dbReference type="Proteomes" id="UP000249464"/>
    </source>
</evidence>
<feature type="domain" description="AMP-dependent synthetase/ligase" evidence="1">
    <location>
        <begin position="127"/>
        <end position="529"/>
    </location>
</feature>
<dbReference type="Gene3D" id="3.30.300.30">
    <property type="match status" value="1"/>
</dbReference>
<dbReference type="Pfam" id="PF13193">
    <property type="entry name" value="AMP-binding_C"/>
    <property type="match status" value="1"/>
</dbReference>
<dbReference type="InterPro" id="IPR042099">
    <property type="entry name" value="ANL_N_sf"/>
</dbReference>
<evidence type="ECO:0000313" key="3">
    <source>
        <dbReference type="EMBL" id="SGY31932.1"/>
    </source>
</evidence>
<gene>
    <name evidence="3" type="primary">BQ5605_C002g01280</name>
    <name evidence="3" type="ORF">BQ5605_C002G01280</name>
</gene>
<dbReference type="Pfam" id="PF00501">
    <property type="entry name" value="AMP-binding"/>
    <property type="match status" value="1"/>
</dbReference>
<keyword evidence="4" id="KW-1185">Reference proteome</keyword>
<sequence>MAAIPIVKFPAHVPAVELPSSSGTVWSFLFDANGTGQSPFVKGSPTMKATRKDLQNRYLDGPIPAEKPVFRDGLTGESGCTAEGSDCAALTPSRVALSVGLGGVGPRRRKAVNETRELTPSSDRITGATLSYGRLKSDSLRIASSLIHGPLGLKPAPLASGDPTSNRGAVVSPIVLLQLPNSLPFATLAFGVLASGLTFTAVNPVLTSSEIAHILSLSEPAVIITTPAGLPTCQEAFRSLTPDVQARLGYATKGNVFIVDLSHDDYGDSSGSIGQVREQVIGGWRVQDWKVLMPPVAPEEVIFEPPRYTGSEDAVRGAVIFWSSGTSGKSKGVILSHKAVGSAIVSVWHCATLEANERLVGLPPFYHIFGWSNVLMPAAAFGATVTVIQKFDPQTYLRIAQECRATHLHIAPPVAVLFAKSPLVDGFDLSSVRACTSGGAPLGASIITQVYKRLGILLRMGYGLSETSGVTGQSAPTWPELESELGSTGKVFYGNELKIASISDLSKTATVGEDGEVLIRSPYMMISYLNNPVATNESFDDDGWFKTGDVGNVDARGNLHIVDRMKEIMKIKGFQVSPAELEDYICSFPLVQDAGVSSIYHEEHATEYPRAFVVPADKSHLLGGAGAEVFAHALREHIEAKVAPYKWLRGGVVLIDAVPKSAAGKILRRNLKECKGQLVHVYEDKIRAKL</sequence>
<dbReference type="PANTHER" id="PTHR24096:SF295">
    <property type="entry name" value="ACETYL-COA SYNTHETASE-LIKE PROTEIN"/>
    <property type="match status" value="1"/>
</dbReference>
<dbReference type="InterPro" id="IPR045851">
    <property type="entry name" value="AMP-bd_C_sf"/>
</dbReference>
<evidence type="ECO:0000259" key="1">
    <source>
        <dbReference type="Pfam" id="PF00501"/>
    </source>
</evidence>
<dbReference type="InterPro" id="IPR000873">
    <property type="entry name" value="AMP-dep_synth/lig_dom"/>
</dbReference>
<dbReference type="AlphaFoldDB" id="A0A2X0M2T8"/>
<protein>
    <submittedName>
        <fullName evidence="3">BQ5605_C002g01280 protein</fullName>
    </submittedName>
</protein>
<dbReference type="PANTHER" id="PTHR24096">
    <property type="entry name" value="LONG-CHAIN-FATTY-ACID--COA LIGASE"/>
    <property type="match status" value="1"/>
</dbReference>
<organism evidence="3 4">
    <name type="scientific">Microbotryum silenes-dioicae</name>
    <dbReference type="NCBI Taxonomy" id="796604"/>
    <lineage>
        <taxon>Eukaryota</taxon>
        <taxon>Fungi</taxon>
        <taxon>Dikarya</taxon>
        <taxon>Basidiomycota</taxon>
        <taxon>Pucciniomycotina</taxon>
        <taxon>Microbotryomycetes</taxon>
        <taxon>Microbotryales</taxon>
        <taxon>Microbotryaceae</taxon>
        <taxon>Microbotryum</taxon>
    </lineage>
</organism>
<dbReference type="PROSITE" id="PS00455">
    <property type="entry name" value="AMP_BINDING"/>
    <property type="match status" value="1"/>
</dbReference>
<dbReference type="GO" id="GO:0019748">
    <property type="term" value="P:secondary metabolic process"/>
    <property type="evidence" value="ECO:0007669"/>
    <property type="project" value="TreeGrafter"/>
</dbReference>
<dbReference type="SUPFAM" id="SSF56801">
    <property type="entry name" value="Acetyl-CoA synthetase-like"/>
    <property type="match status" value="1"/>
</dbReference>
<dbReference type="STRING" id="796604.A0A2X0M2T8"/>
<name>A0A2X0M2T8_9BASI</name>
<accession>A0A2X0M2T8</accession>
<dbReference type="EMBL" id="FQNC01000041">
    <property type="protein sequence ID" value="SGY31932.1"/>
    <property type="molecule type" value="Genomic_DNA"/>
</dbReference>
<proteinExistence type="predicted"/>
<dbReference type="Gene3D" id="3.40.50.12780">
    <property type="entry name" value="N-terminal domain of ligase-like"/>
    <property type="match status" value="1"/>
</dbReference>
<dbReference type="GO" id="GO:0016405">
    <property type="term" value="F:CoA-ligase activity"/>
    <property type="evidence" value="ECO:0007669"/>
    <property type="project" value="TreeGrafter"/>
</dbReference>